<feature type="compositionally biased region" description="Basic and acidic residues" evidence="8">
    <location>
        <begin position="99"/>
        <end position="113"/>
    </location>
</feature>
<dbReference type="InterPro" id="IPR000818">
    <property type="entry name" value="TEA/ATTS_dom"/>
</dbReference>
<dbReference type="Proteomes" id="UP000738325">
    <property type="component" value="Unassembled WGS sequence"/>
</dbReference>
<dbReference type="InterPro" id="IPR038096">
    <property type="entry name" value="TEA/ATTS_sf"/>
</dbReference>
<evidence type="ECO:0000259" key="9">
    <source>
        <dbReference type="PROSITE" id="PS51088"/>
    </source>
</evidence>
<dbReference type="EMBL" id="JAAAIP010000266">
    <property type="protein sequence ID" value="KAG0320864.1"/>
    <property type="molecule type" value="Genomic_DNA"/>
</dbReference>
<feature type="compositionally biased region" description="Basic residues" evidence="8">
    <location>
        <begin position="158"/>
        <end position="181"/>
    </location>
</feature>
<dbReference type="Gene3D" id="6.10.20.40">
    <property type="entry name" value="TEA/ATTS domain"/>
    <property type="match status" value="1"/>
</dbReference>
<feature type="DNA-binding region" description="TEA" evidence="7">
    <location>
        <begin position="1"/>
        <end position="59"/>
    </location>
</feature>
<keyword evidence="3" id="KW-0805">Transcription regulation</keyword>
<dbReference type="GO" id="GO:0000978">
    <property type="term" value="F:RNA polymerase II cis-regulatory region sequence-specific DNA binding"/>
    <property type="evidence" value="ECO:0007669"/>
    <property type="project" value="TreeGrafter"/>
</dbReference>
<sequence>MKALEVLPKLGRRKVLVNGKPCGRNELIADFIYQQTQKVRDRKQVSSHIQVLKNTRKHEPAFMRLLMDSGEGDEDGMQETTNTGYMSTLSSPMPSPHLQQHDRTERTLFDERPQHHHHPSHHHHHSFTDRPTTVTPPSNSAFDFDTSPSLHASYTHHSSFRHQHSQPKHHQNHQHGHHRVKSGTPSDPMADHTMAHEATAARHNSIQSIYRQSATTPDSAVSLSSDSAHRDFTREGLSSHQRGAYASPPRYRDLPRGPATLPHSVEFSPLWPTFFGLFIQHPKSEMLTDSDIQQDGFDPSDNHVADSHSLVHTHELARASDLDRHAFSTIDIHQLPQEKFPCLYDLYERATCAFLFFKVDMNLNLALDKGTFENTCLFRANERRTLRCSTVIYSFGAKVLESTEVKQASSAEMSGEDEGFMHSFEFVNQFFNAFLSGIRTLETSDEVEVALCNLSMVQVYEDMDPRAGEEGGGAAAPLLVMAFEFEEGRGGVAPYHIVDGSEMLETLVC</sequence>
<evidence type="ECO:0000256" key="4">
    <source>
        <dbReference type="ARBA" id="ARBA00023125"/>
    </source>
</evidence>
<dbReference type="OrthoDB" id="10006572at2759"/>
<dbReference type="GO" id="GO:0005667">
    <property type="term" value="C:transcription regulator complex"/>
    <property type="evidence" value="ECO:0007669"/>
    <property type="project" value="TreeGrafter"/>
</dbReference>
<evidence type="ECO:0000256" key="2">
    <source>
        <dbReference type="ARBA" id="ARBA00008421"/>
    </source>
</evidence>
<keyword evidence="6" id="KW-0539">Nucleus</keyword>
<dbReference type="Pfam" id="PF01285">
    <property type="entry name" value="TEA"/>
    <property type="match status" value="1"/>
</dbReference>
<feature type="domain" description="TEA" evidence="9">
    <location>
        <begin position="1"/>
        <end position="59"/>
    </location>
</feature>
<keyword evidence="5" id="KW-0804">Transcription</keyword>
<dbReference type="GO" id="GO:0000981">
    <property type="term" value="F:DNA-binding transcription factor activity, RNA polymerase II-specific"/>
    <property type="evidence" value="ECO:0007669"/>
    <property type="project" value="TreeGrafter"/>
</dbReference>
<proteinExistence type="inferred from homology"/>
<evidence type="ECO:0000256" key="1">
    <source>
        <dbReference type="ARBA" id="ARBA00004123"/>
    </source>
</evidence>
<organism evidence="10 11">
    <name type="scientific">Dissophora globulifera</name>
    <dbReference type="NCBI Taxonomy" id="979702"/>
    <lineage>
        <taxon>Eukaryota</taxon>
        <taxon>Fungi</taxon>
        <taxon>Fungi incertae sedis</taxon>
        <taxon>Mucoromycota</taxon>
        <taxon>Mortierellomycotina</taxon>
        <taxon>Mortierellomycetes</taxon>
        <taxon>Mortierellales</taxon>
        <taxon>Mortierellaceae</taxon>
        <taxon>Dissophora</taxon>
    </lineage>
</organism>
<dbReference type="GO" id="GO:0005634">
    <property type="term" value="C:nucleus"/>
    <property type="evidence" value="ECO:0007669"/>
    <property type="project" value="UniProtKB-SubCell"/>
</dbReference>
<dbReference type="InterPro" id="IPR041086">
    <property type="entry name" value="YBD"/>
</dbReference>
<dbReference type="Gene3D" id="2.70.50.80">
    <property type="match status" value="1"/>
</dbReference>
<evidence type="ECO:0000313" key="11">
    <source>
        <dbReference type="Proteomes" id="UP000738325"/>
    </source>
</evidence>
<evidence type="ECO:0000256" key="7">
    <source>
        <dbReference type="PROSITE-ProRule" id="PRU00505"/>
    </source>
</evidence>
<name>A0A9P6RI42_9FUNG</name>
<comment type="similarity">
    <text evidence="2">Belongs to the TEC1 family.</text>
</comment>
<dbReference type="PANTHER" id="PTHR11834">
    <property type="entry name" value="TRANSCRIPTIONAL ENHANCER FACTOR TEF RELATED"/>
    <property type="match status" value="1"/>
</dbReference>
<dbReference type="PANTHER" id="PTHR11834:SF0">
    <property type="entry name" value="PROTEIN SCALLOPED"/>
    <property type="match status" value="1"/>
</dbReference>
<keyword evidence="11" id="KW-1185">Reference proteome</keyword>
<feature type="compositionally biased region" description="Polar residues" evidence="8">
    <location>
        <begin position="129"/>
        <end position="157"/>
    </location>
</feature>
<feature type="region of interest" description="Disordered" evidence="8">
    <location>
        <begin position="70"/>
        <end position="191"/>
    </location>
</feature>
<dbReference type="SMART" id="SM00426">
    <property type="entry name" value="TEA"/>
    <property type="match status" value="1"/>
</dbReference>
<evidence type="ECO:0000256" key="3">
    <source>
        <dbReference type="ARBA" id="ARBA00023015"/>
    </source>
</evidence>
<evidence type="ECO:0000256" key="6">
    <source>
        <dbReference type="ARBA" id="ARBA00023242"/>
    </source>
</evidence>
<feature type="region of interest" description="Disordered" evidence="8">
    <location>
        <begin position="211"/>
        <end position="257"/>
    </location>
</feature>
<feature type="compositionally biased region" description="Polar residues" evidence="8">
    <location>
        <begin position="78"/>
        <end position="92"/>
    </location>
</feature>
<comment type="subcellular location">
    <subcellularLocation>
        <location evidence="1">Nucleus</location>
    </subcellularLocation>
</comment>
<feature type="compositionally biased region" description="Basic residues" evidence="8">
    <location>
        <begin position="114"/>
        <end position="125"/>
    </location>
</feature>
<evidence type="ECO:0000256" key="5">
    <source>
        <dbReference type="ARBA" id="ARBA00023163"/>
    </source>
</evidence>
<dbReference type="PRINTS" id="PR00065">
    <property type="entry name" value="TEADOMAIN"/>
</dbReference>
<comment type="caution">
    <text evidence="10">The sequence shown here is derived from an EMBL/GenBank/DDBJ whole genome shotgun (WGS) entry which is preliminary data.</text>
</comment>
<evidence type="ECO:0000313" key="10">
    <source>
        <dbReference type="EMBL" id="KAG0320864.1"/>
    </source>
</evidence>
<dbReference type="AlphaFoldDB" id="A0A9P6RI42"/>
<accession>A0A9P6RI42</accession>
<evidence type="ECO:0000256" key="8">
    <source>
        <dbReference type="SAM" id="MobiDB-lite"/>
    </source>
</evidence>
<reference evidence="10" key="1">
    <citation type="journal article" date="2020" name="Fungal Divers.">
        <title>Resolving the Mortierellaceae phylogeny through synthesis of multi-gene phylogenetics and phylogenomics.</title>
        <authorList>
            <person name="Vandepol N."/>
            <person name="Liber J."/>
            <person name="Desiro A."/>
            <person name="Na H."/>
            <person name="Kennedy M."/>
            <person name="Barry K."/>
            <person name="Grigoriev I.V."/>
            <person name="Miller A.N."/>
            <person name="O'Donnell K."/>
            <person name="Stajich J.E."/>
            <person name="Bonito G."/>
        </authorList>
    </citation>
    <scope>NUCLEOTIDE SEQUENCE</scope>
    <source>
        <strain evidence="10">REB-010B</strain>
    </source>
</reference>
<dbReference type="Pfam" id="PF17725">
    <property type="entry name" value="YBD"/>
    <property type="match status" value="1"/>
</dbReference>
<protein>
    <recommendedName>
        <fullName evidence="9">TEA domain-containing protein</fullName>
    </recommendedName>
</protein>
<dbReference type="InterPro" id="IPR050937">
    <property type="entry name" value="TEC1_TEAD_TF"/>
</dbReference>
<dbReference type="PROSITE" id="PS51088">
    <property type="entry name" value="TEA_2"/>
    <property type="match status" value="1"/>
</dbReference>
<feature type="compositionally biased region" description="Polar residues" evidence="8">
    <location>
        <begin position="211"/>
        <end position="226"/>
    </location>
</feature>
<gene>
    <name evidence="10" type="ORF">BGZ99_004281</name>
</gene>
<keyword evidence="4" id="KW-0238">DNA-binding</keyword>